<comment type="caution">
    <text evidence="2">The sequence shown here is derived from an EMBL/GenBank/DDBJ whole genome shotgun (WGS) entry which is preliminary data.</text>
</comment>
<dbReference type="GO" id="GO:0016747">
    <property type="term" value="F:acyltransferase activity, transferring groups other than amino-acyl groups"/>
    <property type="evidence" value="ECO:0007669"/>
    <property type="project" value="InterPro"/>
</dbReference>
<dbReference type="Pfam" id="PF13302">
    <property type="entry name" value="Acetyltransf_3"/>
    <property type="match status" value="1"/>
</dbReference>
<sequence>SDINWYNQQAYLGLLIGEPDYWGHNIGEEATRLLVEYAFNELNIFKLKASILVVNKGSWRCAEKNGFTRVATFKKDMYVNGEYLDNYFYSLLKEDWLKLRKQKVLH</sequence>
<dbReference type="InterPro" id="IPR016181">
    <property type="entry name" value="Acyl_CoA_acyltransferase"/>
</dbReference>
<accession>X1M9J2</accession>
<reference evidence="2" key="1">
    <citation type="journal article" date="2014" name="Front. Microbiol.">
        <title>High frequency of phylogenetically diverse reductive dehalogenase-homologous genes in deep subseafloor sedimentary metagenomes.</title>
        <authorList>
            <person name="Kawai M."/>
            <person name="Futagami T."/>
            <person name="Toyoda A."/>
            <person name="Takaki Y."/>
            <person name="Nishi S."/>
            <person name="Hori S."/>
            <person name="Arai W."/>
            <person name="Tsubouchi T."/>
            <person name="Morono Y."/>
            <person name="Uchiyama I."/>
            <person name="Ito T."/>
            <person name="Fujiyama A."/>
            <person name="Inagaki F."/>
            <person name="Takami H."/>
        </authorList>
    </citation>
    <scope>NUCLEOTIDE SEQUENCE</scope>
    <source>
        <strain evidence="2">Expedition CK06-06</strain>
    </source>
</reference>
<evidence type="ECO:0000259" key="1">
    <source>
        <dbReference type="PROSITE" id="PS51186"/>
    </source>
</evidence>
<dbReference type="InterPro" id="IPR000182">
    <property type="entry name" value="GNAT_dom"/>
</dbReference>
<evidence type="ECO:0000313" key="2">
    <source>
        <dbReference type="EMBL" id="GAI11370.1"/>
    </source>
</evidence>
<dbReference type="PROSITE" id="PS51186">
    <property type="entry name" value="GNAT"/>
    <property type="match status" value="1"/>
</dbReference>
<dbReference type="EMBL" id="BARV01010367">
    <property type="protein sequence ID" value="GAI11370.1"/>
    <property type="molecule type" value="Genomic_DNA"/>
</dbReference>
<protein>
    <recommendedName>
        <fullName evidence="1">N-acetyltransferase domain-containing protein</fullName>
    </recommendedName>
</protein>
<dbReference type="Gene3D" id="3.40.630.30">
    <property type="match status" value="1"/>
</dbReference>
<dbReference type="PANTHER" id="PTHR43415:SF3">
    <property type="entry name" value="GNAT-FAMILY ACETYLTRANSFERASE"/>
    <property type="match status" value="1"/>
</dbReference>
<feature type="domain" description="N-acetyltransferase" evidence="1">
    <location>
        <begin position="1"/>
        <end position="94"/>
    </location>
</feature>
<proteinExistence type="predicted"/>
<dbReference type="AlphaFoldDB" id="X1M9J2"/>
<feature type="non-terminal residue" evidence="2">
    <location>
        <position position="1"/>
    </location>
</feature>
<dbReference type="PANTHER" id="PTHR43415">
    <property type="entry name" value="SPERMIDINE N(1)-ACETYLTRANSFERASE"/>
    <property type="match status" value="1"/>
</dbReference>
<organism evidence="2">
    <name type="scientific">marine sediment metagenome</name>
    <dbReference type="NCBI Taxonomy" id="412755"/>
    <lineage>
        <taxon>unclassified sequences</taxon>
        <taxon>metagenomes</taxon>
        <taxon>ecological metagenomes</taxon>
    </lineage>
</organism>
<dbReference type="SUPFAM" id="SSF55729">
    <property type="entry name" value="Acyl-CoA N-acyltransferases (Nat)"/>
    <property type="match status" value="1"/>
</dbReference>
<name>X1M9J2_9ZZZZ</name>
<gene>
    <name evidence="2" type="ORF">S06H3_20088</name>
</gene>